<reference evidence="6 7" key="1">
    <citation type="journal article" date="2024" name="Genome Biol. Evol.">
        <title>Chromosome-level genome assembly of the viviparous eelpout Zoarces viviparus.</title>
        <authorList>
            <person name="Fuhrmann N."/>
            <person name="Brasseur M.V."/>
            <person name="Bakowski C.E."/>
            <person name="Podsiadlowski L."/>
            <person name="Prost S."/>
            <person name="Krehenwinkel H."/>
            <person name="Mayer C."/>
        </authorList>
    </citation>
    <scope>NUCLEOTIDE SEQUENCE [LARGE SCALE GENOMIC DNA]</scope>
    <source>
        <strain evidence="6">NO-MEL_2022_Ind0_liver</strain>
    </source>
</reference>
<feature type="domain" description="MAM" evidence="5">
    <location>
        <begin position="53"/>
        <end position="207"/>
    </location>
</feature>
<evidence type="ECO:0000256" key="3">
    <source>
        <dbReference type="SAM" id="MobiDB-lite"/>
    </source>
</evidence>
<dbReference type="SUPFAM" id="SSF49899">
    <property type="entry name" value="Concanavalin A-like lectins/glucanases"/>
    <property type="match status" value="13"/>
</dbReference>
<feature type="chain" id="PRO_5043833559" description="MAM domain-containing protein" evidence="4">
    <location>
        <begin position="18"/>
        <end position="2394"/>
    </location>
</feature>
<dbReference type="PROSITE" id="PS51257">
    <property type="entry name" value="PROKAR_LIPOPROTEIN"/>
    <property type="match status" value="1"/>
</dbReference>
<feature type="domain" description="MAM" evidence="5">
    <location>
        <begin position="1798"/>
        <end position="1958"/>
    </location>
</feature>
<dbReference type="PROSITE" id="PS50068">
    <property type="entry name" value="LDLRA_2"/>
    <property type="match status" value="3"/>
</dbReference>
<dbReference type="Gene3D" id="2.60.120.200">
    <property type="match status" value="13"/>
</dbReference>
<feature type="region of interest" description="Disordered" evidence="3">
    <location>
        <begin position="1561"/>
        <end position="1585"/>
    </location>
</feature>
<feature type="region of interest" description="Disordered" evidence="3">
    <location>
        <begin position="1821"/>
        <end position="1840"/>
    </location>
</feature>
<dbReference type="PANTHER" id="PTHR23282:SF150">
    <property type="entry name" value="SI:CH211-106H4.4"/>
    <property type="match status" value="1"/>
</dbReference>
<protein>
    <recommendedName>
        <fullName evidence="5">MAM domain-containing protein</fullName>
    </recommendedName>
</protein>
<comment type="caution">
    <text evidence="6">The sequence shown here is derived from an EMBL/GenBank/DDBJ whole genome shotgun (WGS) entry which is preliminary data.</text>
</comment>
<evidence type="ECO:0000313" key="6">
    <source>
        <dbReference type="EMBL" id="KAK9538685.1"/>
    </source>
</evidence>
<dbReference type="PROSITE" id="PS01209">
    <property type="entry name" value="LDLRA_1"/>
    <property type="match status" value="2"/>
</dbReference>
<dbReference type="PROSITE" id="PS50060">
    <property type="entry name" value="MAM_2"/>
    <property type="match status" value="13"/>
</dbReference>
<feature type="domain" description="MAM" evidence="5">
    <location>
        <begin position="371"/>
        <end position="535"/>
    </location>
</feature>
<dbReference type="PROSITE" id="PS00740">
    <property type="entry name" value="MAM_1"/>
    <property type="match status" value="2"/>
</dbReference>
<feature type="compositionally biased region" description="Polar residues" evidence="3">
    <location>
        <begin position="1638"/>
        <end position="1655"/>
    </location>
</feature>
<dbReference type="SMART" id="SM00192">
    <property type="entry name" value="LDLa"/>
    <property type="match status" value="3"/>
</dbReference>
<dbReference type="CDD" id="cd06263">
    <property type="entry name" value="MAM"/>
    <property type="match status" value="12"/>
</dbReference>
<feature type="domain" description="MAM" evidence="5">
    <location>
        <begin position="1628"/>
        <end position="1788"/>
    </location>
</feature>
<comment type="caution">
    <text evidence="2">Lacks conserved residue(s) required for the propagation of feature annotation.</text>
</comment>
<dbReference type="InterPro" id="IPR036055">
    <property type="entry name" value="LDL_receptor-like_sf"/>
</dbReference>
<dbReference type="SMART" id="SM00137">
    <property type="entry name" value="MAM"/>
    <property type="match status" value="13"/>
</dbReference>
<sequence length="2394" mass="263507">MKQVFVLLSVLLVIVSSCPDGQFNCTSGECLSAGLVCDFKEDCEDGSDEEFCGSCVFEHHSCGWKDTSGRSVRWSRQMANITSIPGLDHTTGSPFGHVMHIDTDFSSANLEYSVDNLAALGCQMSFWYHIYNTASSSPAPSLEVTMLGDTVEQLLKISKIQTDGWENATVFIGNQPGGYKLRFSFRPPYLVPFDVMLDDVSFDNCGEGDVPAGSDQLSCDFEKDTCSWYHDYTASLLWKRSNTALREDSTAKGYYMFITTKYNLDISSAARLISFPRPAGQVICVSFLYHIFGNSIGSLKFITKRSGEAETVVWMRSGTQGNKWRFADLTFKSEKPIQFIIEAVVGGTQGSIAIDNVMVSSNETGSCPAERECTFQGSLCGLLAQPSADFSWSRITGTSRPANSSGPATDHTLGTEQGYYLSAQLWSHPVGSRGTVMTAVMEPTPADGECLMFWYYMEGSEVGELGVSLQTLDNNNSVPLWTRSGDQGTRWRHGRVTLFSPNAPYQVIFEAVVGDGLRRDIAIDDLTVLNGACPPPGFCDFEMDFCGWVNNPPAESGVDWDWMSGGIGHFVPGNDHSTNSALGHFAFFKSSREDIARLESETMEAVDRACLEIWHHADGWLNDAPSYVKLTVFVNETTGLRPVGTTNGFMNDTWIQDRVDYNSSGRHQIILQASCPKLMDGGFALDDVHIIRGRFCDDIIPTTTPNPSTTTPTAPASNMDCTFEQGLCSWVQEVSDDFNWTLSSGLQVDQPWDGPQYDHTVGNNQGFFLLLNGSGSKDGERAAVSVPVINLPSHICVGFWYYMLGPSVSTLDLLVETKSSELLVWTRRGTQNPEWINAQVSINMTNTIRVTFTGHRNTNSQGFIAIDDIRVKEGACSNQYACGFDSSRCGFENAVDHKGRWGRKRGTKYQADHTYGTENGFYMTVMTSNSTQIEVAELLTPEFTSATEMCVRFWYWIPSGSSSVLGVHVLRSGMLGDALWQRSVASSSNWELAEVTVSSPGNVRVVFKAGHVPGTNSTVKLDDISVMDGPCSPPGSCDFESGQCTWVNVPKEDGHDWVLASGGFRGPLTDHTTQSPEGWFLLSSSMHQNHSTVAQVLSEWIQLRDIPSCITLWYHMDGSDSGTLKVYMRSGPLEDDLVFNSNSSGRRWTRFSQSVEKIKPFQLLIEAETNNVGFIAIDDVSVTPGPCQVNETNLGFVGCSFENGTCGWEDMSSGQCRWMRGRNATGNTGPSVDNTVSTELGWYMAVEPQQGDKVSPAALQSPTMKQASATCTLHFYYNMKGEDMETLNVLLIEGSRTTALWWLSGDHEDSWHHGEVTVGRVPQDFTILFEASRTFTRPGHVAIDDIGFTNCTLPEPQPLCPENLFVCNNSVCVEHNQVCDFSDDCGDWSDENDCEQQGVVERCSFEQGLCFWEESETAVAAWTHRKGQEAWPKHGPSRDHTQNSDAGHYVVPGNLNGQTSETLSKTLLPSSNCTVRFFYFSLDDATAGLSARSRTLQSGSDDAVLWLRENSHSYSWQRAEATFSSSVSSKIVFRYEPGDGPRGLVALDDVSFSRECLFDPDNNKLPDPSSTSAPPVSSNTPASTAPTLPCQDNEFFCWRSARNVCILATLQCDYHPDCPRGEDEDGCGRCTFESDQCQWTDTSDGQSRWQRQKASNDTEPPTDHTTETGYYMRVNFSQGSTPTEARLQSPPLPPSSPYCQILFHFHITAETSGSLRVLMQQAEGSEAILWSRSHNTLSHWLPEHLPVGLHQQPYKVWFSGMNKVIQTDTTSGEDIVAVDDISFMNCEKSYQPPALSAFGCSFEVGLCVWVQGAEDELDWLSGSGPTQTPNTGPAGDHTTGKGKYVYIKSSRPSVKGNVAQLKSLMLPPAGEQGYCFTFWYHMFGSTAGSLRMLLQTTDPLTKTLVWQKSGNQGDEWLLVQNHVSLQKVHQVILEATVGGEAGDIAIDDISLISGPCPASDLCDFEEGSCNWQQQTTDDFDWVRQAGSTHNPNTGPDSDHTTNTLAGHYYYLSSSAADSAGQTAKMSSPLYPAGKGACVQLWYHMYGKGMGLLNVYQQSEEGKRALIFSQTGDQGRLWRFAQASLLPRVQPYRIVVEGVKAGPTQEGDMAFDDVQLTDTRCSSPGHCDFESNSCSWSNLGGGVDQGDWLRGRGASPNPNTGPSVDHTTNSTHGFYLYVDSSVGEWGDMSFLISEVFQPSTRGHCLTFWYHMYGNHVGTLRVYLNDRKTHAGDNEEGILKWIETGNKGDEWLEASVTVNHKEAFWFVFVYQRGINSGGDVALDDITILPGGCYAEPPIDPPEDNNDMLSAGLAVGLTLVAGSIISTSLFMLNRTCGRINQPTIINDDEIEDNSALDLFDRRTNGTQHGTGSDFSFFNRLYKQSPHVTDATVASSDA</sequence>
<feature type="disulfide bond" evidence="2">
    <location>
        <begin position="1360"/>
        <end position="1372"/>
    </location>
</feature>
<organism evidence="6 7">
    <name type="scientific">Zoarces viviparus</name>
    <name type="common">Viviparous eelpout</name>
    <name type="synonym">Blennius viviparus</name>
    <dbReference type="NCBI Taxonomy" id="48416"/>
    <lineage>
        <taxon>Eukaryota</taxon>
        <taxon>Metazoa</taxon>
        <taxon>Chordata</taxon>
        <taxon>Craniata</taxon>
        <taxon>Vertebrata</taxon>
        <taxon>Euteleostomi</taxon>
        <taxon>Actinopterygii</taxon>
        <taxon>Neopterygii</taxon>
        <taxon>Teleostei</taxon>
        <taxon>Neoteleostei</taxon>
        <taxon>Acanthomorphata</taxon>
        <taxon>Eupercaria</taxon>
        <taxon>Perciformes</taxon>
        <taxon>Cottioidei</taxon>
        <taxon>Zoarcales</taxon>
        <taxon>Zoarcidae</taxon>
        <taxon>Zoarcinae</taxon>
        <taxon>Zoarces</taxon>
    </lineage>
</organism>
<feature type="domain" description="MAM" evidence="5">
    <location>
        <begin position="719"/>
        <end position="878"/>
    </location>
</feature>
<feature type="region of interest" description="Disordered" evidence="3">
    <location>
        <begin position="1638"/>
        <end position="1667"/>
    </location>
</feature>
<feature type="domain" description="MAM" evidence="5">
    <location>
        <begin position="2124"/>
        <end position="2292"/>
    </location>
</feature>
<feature type="disulfide bond" evidence="2">
    <location>
        <begin position="1612"/>
        <end position="1627"/>
    </location>
</feature>
<dbReference type="Pfam" id="PF00057">
    <property type="entry name" value="Ldl_recept_a"/>
    <property type="match status" value="2"/>
</dbReference>
<evidence type="ECO:0000256" key="1">
    <source>
        <dbReference type="ARBA" id="ARBA00023157"/>
    </source>
</evidence>
<dbReference type="Gene3D" id="4.10.400.10">
    <property type="entry name" value="Low-density Lipoprotein Receptor"/>
    <property type="match status" value="3"/>
</dbReference>
<name>A0AAW1FUN8_ZOAVI</name>
<feature type="disulfide bond" evidence="2">
    <location>
        <begin position="18"/>
        <end position="30"/>
    </location>
</feature>
<proteinExistence type="predicted"/>
<keyword evidence="4" id="KW-0732">Signal</keyword>
<feature type="domain" description="MAM" evidence="5">
    <location>
        <begin position="880"/>
        <end position="1033"/>
    </location>
</feature>
<evidence type="ECO:0000256" key="2">
    <source>
        <dbReference type="PROSITE-ProRule" id="PRU00124"/>
    </source>
</evidence>
<dbReference type="SUPFAM" id="SSF57424">
    <property type="entry name" value="LDL receptor-like module"/>
    <property type="match status" value="3"/>
</dbReference>
<feature type="domain" description="MAM" evidence="5">
    <location>
        <begin position="1197"/>
        <end position="1353"/>
    </location>
</feature>
<dbReference type="Proteomes" id="UP001488805">
    <property type="component" value="Unassembled WGS sequence"/>
</dbReference>
<dbReference type="InterPro" id="IPR051560">
    <property type="entry name" value="MAM_domain-containing"/>
</dbReference>
<feature type="domain" description="MAM" evidence="5">
    <location>
        <begin position="537"/>
        <end position="698"/>
    </location>
</feature>
<feature type="disulfide bond" evidence="2">
    <location>
        <begin position="37"/>
        <end position="52"/>
    </location>
</feature>
<accession>A0AAW1FUN8</accession>
<feature type="signal peptide" evidence="4">
    <location>
        <begin position="1"/>
        <end position="17"/>
    </location>
</feature>
<feature type="domain" description="MAM" evidence="5">
    <location>
        <begin position="217"/>
        <end position="369"/>
    </location>
</feature>
<feature type="disulfide bond" evidence="2">
    <location>
        <begin position="1379"/>
        <end position="1394"/>
    </location>
</feature>
<evidence type="ECO:0000313" key="7">
    <source>
        <dbReference type="Proteomes" id="UP001488805"/>
    </source>
</evidence>
<feature type="compositionally biased region" description="Polar residues" evidence="3">
    <location>
        <begin position="1568"/>
        <end position="1585"/>
    </location>
</feature>
<feature type="disulfide bond" evidence="2">
    <location>
        <begin position="1367"/>
        <end position="1385"/>
    </location>
</feature>
<dbReference type="PANTHER" id="PTHR23282">
    <property type="entry name" value="APICAL ENDOSOMAL GLYCOPROTEIN PRECURSOR"/>
    <property type="match status" value="1"/>
</dbReference>
<dbReference type="InterPro" id="IPR000998">
    <property type="entry name" value="MAM_dom"/>
</dbReference>
<gene>
    <name evidence="6" type="ORF">VZT92_003842</name>
</gene>
<evidence type="ECO:0000256" key="4">
    <source>
        <dbReference type="SAM" id="SignalP"/>
    </source>
</evidence>
<evidence type="ECO:0000259" key="5">
    <source>
        <dbReference type="PROSITE" id="PS50060"/>
    </source>
</evidence>
<feature type="domain" description="MAM" evidence="5">
    <location>
        <begin position="1960"/>
        <end position="2122"/>
    </location>
</feature>
<dbReference type="InterPro" id="IPR002172">
    <property type="entry name" value="LDrepeatLR_classA_rpt"/>
</dbReference>
<keyword evidence="1 2" id="KW-1015">Disulfide bond</keyword>
<dbReference type="PRINTS" id="PR00261">
    <property type="entry name" value="LDLRECEPTOR"/>
</dbReference>
<keyword evidence="7" id="KW-1185">Reference proteome</keyword>
<feature type="domain" description="MAM" evidence="5">
    <location>
        <begin position="1035"/>
        <end position="1189"/>
    </location>
</feature>
<dbReference type="InterPro" id="IPR013320">
    <property type="entry name" value="ConA-like_dom_sf"/>
</dbReference>
<dbReference type="GO" id="GO:0016020">
    <property type="term" value="C:membrane"/>
    <property type="evidence" value="ECO:0007669"/>
    <property type="project" value="InterPro"/>
</dbReference>
<dbReference type="CDD" id="cd00112">
    <property type="entry name" value="LDLa"/>
    <property type="match status" value="3"/>
</dbReference>
<feature type="disulfide bond" evidence="2">
    <location>
        <begin position="25"/>
        <end position="43"/>
    </location>
</feature>
<dbReference type="EMBL" id="JBCEZU010000023">
    <property type="protein sequence ID" value="KAK9538685.1"/>
    <property type="molecule type" value="Genomic_DNA"/>
</dbReference>
<feature type="domain" description="MAM" evidence="5">
    <location>
        <begin position="1401"/>
        <end position="1558"/>
    </location>
</feature>
<dbReference type="Pfam" id="PF00629">
    <property type="entry name" value="MAM"/>
    <property type="match status" value="13"/>
</dbReference>
<dbReference type="InterPro" id="IPR023415">
    <property type="entry name" value="LDLR_class-A_CS"/>
</dbReference>